<sequence length="442" mass="49776">MATREQAFLETFFVAISQFAFDKAKDLVEKEKEAYRTYVGSTWFQFLITLVPFAQAEKSYACLLFLLRRGLFGTGLGTRDSGVRAAYDSIKTELRKIEDAGRQLAGGGTSVSLEKLVSHLCGQLGHLVDARGDAMDFYERLHAVGSQRQLNIDEMLEQLTALTAAHQKSFHHPLLGPVRSSFHLEMEVLRNLLQAQLHMSRWRFLPSLLCLNDAHAKLAAWGPTLQHKEVSTFSFMGLSPRHTAAPVLYDWLRSYRATLVSKFTLYFHEVLGKQTASSEMKLLTARTSVDYHAKIVSFQRKSDAYSVSLVFDTHGAQPATFDGHGYHHPARVAQRPLGLDSFPAIFFYPPSEKPTAHWASVVRIMTDHKASELSGMDRVVSFYDRHVQTTYFMMAAEAHMTLVVIFDCKKSERDSYVTNFIVDMCGSLRGTKLFASLKPGVK</sequence>
<dbReference type="Pfam" id="PF09404">
    <property type="entry name" value="C12orf66_like"/>
    <property type="match status" value="1"/>
</dbReference>
<accession>A0ABM1DX27</accession>
<organism evidence="1 2">
    <name type="scientific">Priapulus caudatus</name>
    <name type="common">Priapulid worm</name>
    <dbReference type="NCBI Taxonomy" id="37621"/>
    <lineage>
        <taxon>Eukaryota</taxon>
        <taxon>Metazoa</taxon>
        <taxon>Ecdysozoa</taxon>
        <taxon>Scalidophora</taxon>
        <taxon>Priapulida</taxon>
        <taxon>Priapulimorpha</taxon>
        <taxon>Priapulimorphida</taxon>
        <taxon>Priapulidae</taxon>
        <taxon>Priapulus</taxon>
    </lineage>
</organism>
<dbReference type="InterPro" id="IPR038060">
    <property type="entry name" value="C12orf66-like_central_sf"/>
</dbReference>
<reference evidence="2" key="1">
    <citation type="submission" date="2025-08" db="UniProtKB">
        <authorList>
            <consortium name="RefSeq"/>
        </authorList>
    </citation>
    <scope>IDENTIFICATION</scope>
</reference>
<dbReference type="SUPFAM" id="SSF158548">
    <property type="entry name" value="FLJ32549 domain-like"/>
    <property type="match status" value="1"/>
</dbReference>
<dbReference type="RefSeq" id="XP_014664498.1">
    <property type="nucleotide sequence ID" value="XM_014809012.1"/>
</dbReference>
<dbReference type="GeneID" id="106806874"/>
<dbReference type="Gene3D" id="1.10.3450.30">
    <property type="match status" value="1"/>
</dbReference>
<gene>
    <name evidence="2" type="primary">LOC106806874</name>
</gene>
<evidence type="ECO:0000313" key="2">
    <source>
        <dbReference type="RefSeq" id="XP_014664498.1"/>
    </source>
</evidence>
<dbReference type="SUPFAM" id="SSF160651">
    <property type="entry name" value="FLJ32549 C-terminal domain-like"/>
    <property type="match status" value="1"/>
</dbReference>
<dbReference type="InterPro" id="IPR018544">
    <property type="entry name" value="KICS_2"/>
</dbReference>
<dbReference type="PANTHER" id="PTHR31581:SF1">
    <property type="entry name" value="KICSTOR SUBUNIT 2"/>
    <property type="match status" value="1"/>
</dbReference>
<evidence type="ECO:0000313" key="1">
    <source>
        <dbReference type="Proteomes" id="UP000695022"/>
    </source>
</evidence>
<name>A0ABM1DX27_PRICU</name>
<protein>
    <submittedName>
        <fullName evidence="2">UPF0536 protein C12orf66 homolog</fullName>
    </submittedName>
</protein>
<dbReference type="PANTHER" id="PTHR31581">
    <property type="entry name" value="KICSTOR COMPLEX PROTEIN C12ORF66"/>
    <property type="match status" value="1"/>
</dbReference>
<proteinExistence type="predicted"/>
<keyword evidence="1" id="KW-1185">Reference proteome</keyword>
<dbReference type="Proteomes" id="UP000695022">
    <property type="component" value="Unplaced"/>
</dbReference>